<keyword evidence="6" id="KW-0472">Membrane</keyword>
<name>A0A2G9UW14_TELCI</name>
<dbReference type="EMBL" id="KZ345403">
    <property type="protein sequence ID" value="PIO73700.1"/>
    <property type="molecule type" value="Genomic_DNA"/>
</dbReference>
<protein>
    <recommendedName>
        <fullName evidence="1">receptor protein-tyrosine kinase</fullName>
        <ecNumber evidence="1">2.7.10.1</ecNumber>
    </recommendedName>
</protein>
<keyword evidence="3" id="KW-0418">Kinase</keyword>
<dbReference type="InterPro" id="IPR044912">
    <property type="entry name" value="Egfr_JX_dom"/>
</dbReference>
<dbReference type="Proteomes" id="UP000230423">
    <property type="component" value="Unassembled WGS sequence"/>
</dbReference>
<accession>A0A2G9UW14</accession>
<reference evidence="7 8" key="1">
    <citation type="submission" date="2015-09" db="EMBL/GenBank/DDBJ databases">
        <title>Draft genome of the parasitic nematode Teladorsagia circumcincta isolate WARC Sus (inbred).</title>
        <authorList>
            <person name="Mitreva M."/>
        </authorList>
    </citation>
    <scope>NUCLEOTIDE SEQUENCE [LARGE SCALE GENOMIC DNA]</scope>
    <source>
        <strain evidence="7 8">S</strain>
    </source>
</reference>
<evidence type="ECO:0000256" key="3">
    <source>
        <dbReference type="ARBA" id="ARBA00022777"/>
    </source>
</evidence>
<dbReference type="Gene3D" id="6.10.250.2930">
    <property type="match status" value="1"/>
</dbReference>
<organism evidence="7 8">
    <name type="scientific">Teladorsagia circumcincta</name>
    <name type="common">Brown stomach worm</name>
    <name type="synonym">Ostertagia circumcincta</name>
    <dbReference type="NCBI Taxonomy" id="45464"/>
    <lineage>
        <taxon>Eukaryota</taxon>
        <taxon>Metazoa</taxon>
        <taxon>Ecdysozoa</taxon>
        <taxon>Nematoda</taxon>
        <taxon>Chromadorea</taxon>
        <taxon>Rhabditida</taxon>
        <taxon>Rhabditina</taxon>
        <taxon>Rhabditomorpha</taxon>
        <taxon>Strongyloidea</taxon>
        <taxon>Trichostrongylidae</taxon>
        <taxon>Teladorsagia</taxon>
    </lineage>
</organism>
<keyword evidence="2" id="KW-0808">Transferase</keyword>
<evidence type="ECO:0000313" key="7">
    <source>
        <dbReference type="EMBL" id="PIO73700.1"/>
    </source>
</evidence>
<feature type="region of interest" description="Disordered" evidence="5">
    <location>
        <begin position="1"/>
        <end position="50"/>
    </location>
</feature>
<keyword evidence="6" id="KW-0812">Transmembrane</keyword>
<dbReference type="AlphaFoldDB" id="A0A2G9UW14"/>
<feature type="compositionally biased region" description="Basic and acidic residues" evidence="5">
    <location>
        <begin position="128"/>
        <end position="141"/>
    </location>
</feature>
<feature type="compositionally biased region" description="Basic and acidic residues" evidence="5">
    <location>
        <begin position="22"/>
        <end position="48"/>
    </location>
</feature>
<evidence type="ECO:0000256" key="5">
    <source>
        <dbReference type="SAM" id="MobiDB-lite"/>
    </source>
</evidence>
<evidence type="ECO:0000256" key="1">
    <source>
        <dbReference type="ARBA" id="ARBA00011902"/>
    </source>
</evidence>
<dbReference type="EC" id="2.7.10.1" evidence="1"/>
<feature type="region of interest" description="Disordered" evidence="5">
    <location>
        <begin position="106"/>
        <end position="141"/>
    </location>
</feature>
<proteinExistence type="predicted"/>
<keyword evidence="6" id="KW-1133">Transmembrane helix</keyword>
<feature type="transmembrane region" description="Helical" evidence="6">
    <location>
        <begin position="78"/>
        <end position="100"/>
    </location>
</feature>
<dbReference type="GO" id="GO:0004714">
    <property type="term" value="F:transmembrane receptor protein tyrosine kinase activity"/>
    <property type="evidence" value="ECO:0007669"/>
    <property type="project" value="UniProtKB-EC"/>
</dbReference>
<evidence type="ECO:0000256" key="2">
    <source>
        <dbReference type="ARBA" id="ARBA00022679"/>
    </source>
</evidence>
<evidence type="ECO:0000256" key="4">
    <source>
        <dbReference type="ARBA" id="ARBA00023137"/>
    </source>
</evidence>
<feature type="compositionally biased region" description="Basic and acidic residues" evidence="5">
    <location>
        <begin position="1"/>
        <end position="13"/>
    </location>
</feature>
<evidence type="ECO:0000256" key="6">
    <source>
        <dbReference type="SAM" id="Phobius"/>
    </source>
</evidence>
<keyword evidence="8" id="KW-1185">Reference proteome</keyword>
<sequence length="141" mass="15819">MRVESFAESKAAESESIFSPAIRDEQQAKTRKSSGESSKKASGDEKKATSSLISVYEVTTQAVKNRESQEEWKAPVPWWSAVILGFLVAVITAWVVVLIIRKKRARETETPKRATEKEQGLVDPLLRTSEENSRHSDNSRI</sequence>
<evidence type="ECO:0000313" key="8">
    <source>
        <dbReference type="Proteomes" id="UP000230423"/>
    </source>
</evidence>
<dbReference type="OrthoDB" id="5867576at2759"/>
<feature type="compositionally biased region" description="Basic and acidic residues" evidence="5">
    <location>
        <begin position="106"/>
        <end position="120"/>
    </location>
</feature>
<gene>
    <name evidence="7" type="ORF">TELCIR_04319</name>
</gene>
<keyword evidence="4" id="KW-0829">Tyrosine-protein kinase</keyword>